<dbReference type="PANTHER" id="PTHR11439">
    <property type="entry name" value="GAG-POL-RELATED RETROTRANSPOSON"/>
    <property type="match status" value="1"/>
</dbReference>
<name>A0A1U8Q345_NELNU</name>
<accession>A0A1U8Q345</accession>
<keyword evidence="2" id="KW-1185">Reference proteome</keyword>
<dbReference type="STRING" id="4432.A0A1U8Q345"/>
<dbReference type="RefSeq" id="XP_019053228.1">
    <property type="nucleotide sequence ID" value="XM_019197683.1"/>
</dbReference>
<dbReference type="Pfam" id="PF07727">
    <property type="entry name" value="RVT_2"/>
    <property type="match status" value="1"/>
</dbReference>
<gene>
    <name evidence="3" type="primary">LOC109114670</name>
</gene>
<dbReference type="KEGG" id="nnu:109114670"/>
<evidence type="ECO:0000313" key="3">
    <source>
        <dbReference type="RefSeq" id="XP_019053228.1"/>
    </source>
</evidence>
<feature type="domain" description="Reverse transcriptase Ty1/copia-type" evidence="1">
    <location>
        <begin position="15"/>
        <end position="133"/>
    </location>
</feature>
<sequence length="230" mass="26414">MDVHNAFLHGDLDEEAPRCWFSKLIAALIQFVFVQSYPDYSLFTYFKHNVRLHVLIYVDDLIVGGNNTVAIMKFKEYLSRCFHMKDLGPLKYFLGIEVAHGPDGIYLSQRKYALDIISECGLLGAKPASVPIEQNHHLALAKGALMHNPNQYRRLVGRLIYLTITRPELCYCVHILAQFMHSPRQEHWEAALRVVRYMKAYSGQGIVLRSDSDLRLYAYCDSDWASCPLS</sequence>
<dbReference type="SUPFAM" id="SSF56672">
    <property type="entry name" value="DNA/RNA polymerases"/>
    <property type="match status" value="1"/>
</dbReference>
<evidence type="ECO:0000313" key="2">
    <source>
        <dbReference type="Proteomes" id="UP000189703"/>
    </source>
</evidence>
<evidence type="ECO:0000259" key="1">
    <source>
        <dbReference type="Pfam" id="PF07727"/>
    </source>
</evidence>
<dbReference type="OrthoDB" id="414945at2759"/>
<protein>
    <submittedName>
        <fullName evidence="3">Uncharacterized protein LOC109114670</fullName>
    </submittedName>
</protein>
<dbReference type="AlphaFoldDB" id="A0A1U8Q345"/>
<dbReference type="Proteomes" id="UP000189703">
    <property type="component" value="Unplaced"/>
</dbReference>
<organism evidence="2 3">
    <name type="scientific">Nelumbo nucifera</name>
    <name type="common">Sacred lotus</name>
    <dbReference type="NCBI Taxonomy" id="4432"/>
    <lineage>
        <taxon>Eukaryota</taxon>
        <taxon>Viridiplantae</taxon>
        <taxon>Streptophyta</taxon>
        <taxon>Embryophyta</taxon>
        <taxon>Tracheophyta</taxon>
        <taxon>Spermatophyta</taxon>
        <taxon>Magnoliopsida</taxon>
        <taxon>Proteales</taxon>
        <taxon>Nelumbonaceae</taxon>
        <taxon>Nelumbo</taxon>
    </lineage>
</organism>
<dbReference type="InterPro" id="IPR043502">
    <property type="entry name" value="DNA/RNA_pol_sf"/>
</dbReference>
<dbReference type="InParanoid" id="A0A1U8Q345"/>
<dbReference type="InterPro" id="IPR013103">
    <property type="entry name" value="RVT_2"/>
</dbReference>
<dbReference type="PANTHER" id="PTHR11439:SF462">
    <property type="match status" value="1"/>
</dbReference>
<reference evidence="3" key="1">
    <citation type="submission" date="2025-08" db="UniProtKB">
        <authorList>
            <consortium name="RefSeq"/>
        </authorList>
    </citation>
    <scope>IDENTIFICATION</scope>
</reference>
<proteinExistence type="predicted"/>
<dbReference type="GeneID" id="109114670"/>